<sequence>MSTLEPEDHGVQARYFDYLASGQWRIPVCTDCSKIIFYPRQICPNCGGGKFLWIAPKGTGTIYSQSVIPRSEKNGGAYCIVLVDMDEGFRMMSRMHNLPPEETYIGMRVKSLLACLDGIAQPQVLFEPIVGN</sequence>
<name>A0A076PRU6_COMTE</name>
<dbReference type="KEGG" id="ctes:O987_16610"/>
<gene>
    <name evidence="3" type="ORF">O987_16610</name>
</gene>
<dbReference type="HOGENOM" id="CLU_119412_1_2_4"/>
<dbReference type="AlphaFoldDB" id="A0A076PRU6"/>
<dbReference type="RefSeq" id="WP_003054162.1">
    <property type="nucleotide sequence ID" value="NZ_CP006704.1"/>
</dbReference>
<dbReference type="EMBL" id="CP006704">
    <property type="protein sequence ID" value="AIJ47436.1"/>
    <property type="molecule type" value="Genomic_DNA"/>
</dbReference>
<dbReference type="PANTHER" id="PTHR34075">
    <property type="entry name" value="BLR3430 PROTEIN"/>
    <property type="match status" value="1"/>
</dbReference>
<evidence type="ECO:0000313" key="3">
    <source>
        <dbReference type="EMBL" id="AIJ47436.1"/>
    </source>
</evidence>
<dbReference type="Pfam" id="PF12172">
    <property type="entry name" value="zf-ChsH2"/>
    <property type="match status" value="1"/>
</dbReference>
<dbReference type="SUPFAM" id="SSF50249">
    <property type="entry name" value="Nucleic acid-binding proteins"/>
    <property type="match status" value="1"/>
</dbReference>
<dbReference type="InterPro" id="IPR052513">
    <property type="entry name" value="Thioester_dehydratase-like"/>
</dbReference>
<dbReference type="Pfam" id="PF01796">
    <property type="entry name" value="OB_ChsH2_C"/>
    <property type="match status" value="1"/>
</dbReference>
<evidence type="ECO:0000259" key="1">
    <source>
        <dbReference type="Pfam" id="PF01796"/>
    </source>
</evidence>
<dbReference type="InterPro" id="IPR002878">
    <property type="entry name" value="ChsH2_C"/>
</dbReference>
<evidence type="ECO:0008006" key="5">
    <source>
        <dbReference type="Google" id="ProtNLM"/>
    </source>
</evidence>
<reference evidence="3 4" key="1">
    <citation type="journal article" date="2014" name="Genome Announc.">
        <title>Complete Genome Sequence of Polychlorinated Biphenyl Degrader Comamonas testosteroni TK102 (NBRC 109938).</title>
        <authorList>
            <person name="Fukuda K."/>
            <person name="Hosoyama A."/>
            <person name="Tsuchikane K."/>
            <person name="Ohji S."/>
            <person name="Yamazoe A."/>
            <person name="Fujita N."/>
            <person name="Shintani M."/>
            <person name="Kimbara K."/>
        </authorList>
    </citation>
    <scope>NUCLEOTIDE SEQUENCE [LARGE SCALE GENOMIC DNA]</scope>
    <source>
        <strain evidence="3">TK102</strain>
    </source>
</reference>
<dbReference type="Gene3D" id="6.10.30.10">
    <property type="match status" value="1"/>
</dbReference>
<proteinExistence type="predicted"/>
<evidence type="ECO:0000259" key="2">
    <source>
        <dbReference type="Pfam" id="PF12172"/>
    </source>
</evidence>
<dbReference type="PANTHER" id="PTHR34075:SF5">
    <property type="entry name" value="BLR3430 PROTEIN"/>
    <property type="match status" value="1"/>
</dbReference>
<protein>
    <recommendedName>
        <fullName evidence="5">DNA-binding protein</fullName>
    </recommendedName>
</protein>
<accession>A0A076PRU6</accession>
<dbReference type="Proteomes" id="UP000028782">
    <property type="component" value="Chromosome"/>
</dbReference>
<dbReference type="InterPro" id="IPR022002">
    <property type="entry name" value="ChsH2_Znr"/>
</dbReference>
<dbReference type="InterPro" id="IPR012340">
    <property type="entry name" value="NA-bd_OB-fold"/>
</dbReference>
<feature type="domain" description="ChsH2 rubredoxin-like zinc ribbon" evidence="2">
    <location>
        <begin position="17"/>
        <end position="50"/>
    </location>
</feature>
<evidence type="ECO:0000313" key="4">
    <source>
        <dbReference type="Proteomes" id="UP000028782"/>
    </source>
</evidence>
<feature type="domain" description="ChsH2 C-terminal OB-fold" evidence="1">
    <location>
        <begin position="53"/>
        <end position="110"/>
    </location>
</feature>
<organism evidence="3 4">
    <name type="scientific">Comamonas testosteroni TK102</name>
    <dbReference type="NCBI Taxonomy" id="1392005"/>
    <lineage>
        <taxon>Bacteria</taxon>
        <taxon>Pseudomonadati</taxon>
        <taxon>Pseudomonadota</taxon>
        <taxon>Betaproteobacteria</taxon>
        <taxon>Burkholderiales</taxon>
        <taxon>Comamonadaceae</taxon>
        <taxon>Comamonas</taxon>
    </lineage>
</organism>